<feature type="domain" description="Solute-binding protein family 3/N-terminal" evidence="2">
    <location>
        <begin position="27"/>
        <end position="254"/>
    </location>
</feature>
<evidence type="ECO:0000313" key="3">
    <source>
        <dbReference type="EMBL" id="QGY40195.1"/>
    </source>
</evidence>
<keyword evidence="1" id="KW-0732">Signal</keyword>
<dbReference type="InterPro" id="IPR001638">
    <property type="entry name" value="Solute-binding_3/MltF_N"/>
</dbReference>
<proteinExistence type="predicted"/>
<keyword evidence="4" id="KW-1185">Reference proteome</keyword>
<gene>
    <name evidence="3" type="ORF">GM415_08655</name>
</gene>
<organism evidence="3 4">
    <name type="scientific">Pseudodesulfovibrio cashew</name>
    <dbReference type="NCBI Taxonomy" id="2678688"/>
    <lineage>
        <taxon>Bacteria</taxon>
        <taxon>Pseudomonadati</taxon>
        <taxon>Thermodesulfobacteriota</taxon>
        <taxon>Desulfovibrionia</taxon>
        <taxon>Desulfovibrionales</taxon>
        <taxon>Desulfovibrionaceae</taxon>
    </lineage>
</organism>
<reference evidence="3 4" key="1">
    <citation type="submission" date="2019-11" db="EMBL/GenBank/DDBJ databases">
        <authorList>
            <person name="Zheng R.K."/>
            <person name="Sun C.M."/>
        </authorList>
    </citation>
    <scope>NUCLEOTIDE SEQUENCE [LARGE SCALE GENOMIC DNA]</scope>
    <source>
        <strain evidence="3 4">SRB007</strain>
    </source>
</reference>
<accession>A0A6I6JBP4</accession>
<evidence type="ECO:0000256" key="1">
    <source>
        <dbReference type="ARBA" id="ARBA00022729"/>
    </source>
</evidence>
<evidence type="ECO:0000259" key="2">
    <source>
        <dbReference type="SMART" id="SM00062"/>
    </source>
</evidence>
<dbReference type="Proteomes" id="UP000428328">
    <property type="component" value="Chromosome"/>
</dbReference>
<protein>
    <submittedName>
        <fullName evidence="3">Transporter substrate-binding domain-containing protein</fullName>
    </submittedName>
</protein>
<dbReference type="PANTHER" id="PTHR35936:SF25">
    <property type="entry name" value="ABC TRANSPORTER SUBSTRATE-BINDING PROTEIN"/>
    <property type="match status" value="1"/>
</dbReference>
<name>A0A6I6JBP4_9BACT</name>
<dbReference type="SUPFAM" id="SSF53850">
    <property type="entry name" value="Periplasmic binding protein-like II"/>
    <property type="match status" value="1"/>
</dbReference>
<evidence type="ECO:0000313" key="4">
    <source>
        <dbReference type="Proteomes" id="UP000428328"/>
    </source>
</evidence>
<dbReference type="Pfam" id="PF00497">
    <property type="entry name" value="SBP_bac_3"/>
    <property type="match status" value="1"/>
</dbReference>
<dbReference type="RefSeq" id="WP_158947418.1">
    <property type="nucleotide sequence ID" value="NZ_CP046400.1"/>
</dbReference>
<dbReference type="Gene3D" id="3.40.190.10">
    <property type="entry name" value="Periplasmic binding protein-like II"/>
    <property type="match status" value="2"/>
</dbReference>
<sequence length="254" mass="28573">MRRYVLLAMAFLVLLPVPGWGAEYLHVISMVAPPRVMLIDGEVTGMAADLVKEGLTRAGYQFDIELVPWKRALYMIQSGTADALFYPIFTKERTEYFHYSPTPLFRIGLAALKRADSDIVIRPDFGGLDHLVLGIGLGFQYGPKGKEFMEKAHFVKIEATSSNNLGFLKLLDGRIDLLLMDSTLATHYLKQRSTLGKVDFARDEQGRIAILDYREGYLVFSRKTATAVDAANFSKALDSMIRDGTYDDIVNRYK</sequence>
<dbReference type="SMART" id="SM00062">
    <property type="entry name" value="PBPb"/>
    <property type="match status" value="1"/>
</dbReference>
<dbReference type="KEGG" id="psel:GM415_08655"/>
<dbReference type="EMBL" id="CP046400">
    <property type="protein sequence ID" value="QGY40195.1"/>
    <property type="molecule type" value="Genomic_DNA"/>
</dbReference>
<dbReference type="PANTHER" id="PTHR35936">
    <property type="entry name" value="MEMBRANE-BOUND LYTIC MUREIN TRANSGLYCOSYLASE F"/>
    <property type="match status" value="1"/>
</dbReference>
<dbReference type="AlphaFoldDB" id="A0A6I6JBP4"/>